<accession>A0ABT1X463</accession>
<organism evidence="1 2">
    <name type="scientific">Roseomonas populi</name>
    <dbReference type="NCBI Taxonomy" id="3121582"/>
    <lineage>
        <taxon>Bacteria</taxon>
        <taxon>Pseudomonadati</taxon>
        <taxon>Pseudomonadota</taxon>
        <taxon>Alphaproteobacteria</taxon>
        <taxon>Acetobacterales</taxon>
        <taxon>Roseomonadaceae</taxon>
        <taxon>Roseomonas</taxon>
    </lineage>
</organism>
<sequence length="369" mass="39435">MLRALPGDPAKPTIVTFGDAQQRPEAGGFWGEAVVARMGWPGFGFVARRPNWFPAASVEAAAGALRGRLGPIAVGYGFSMGGYSALKYGRRLGLSHALALSPQASIAPGDVPRDHRYRAFYSPALHRDMRVRPGDAPPVSWAVYDPLQGDDAANIALLAQPGLRPVPIRGIYHGTIRLLAGQAELEAGLRALLAEDMPALRRLLRERRRAMPASRGVLGAARLGQGRVAAGEALLEVARQKGMSAAEEVDALAQAVADWQVHGGAGAAAALRARLLQLRDLPAGRPYHVRGNALLALGAPEEALDSFRHAEAGGVGPMALRGQRRAARALWFRRAGALRWPLRPLLWAAALIQVEAGRRLPAFRRKGRG</sequence>
<dbReference type="Proteomes" id="UP001524642">
    <property type="component" value="Unassembled WGS sequence"/>
</dbReference>
<comment type="caution">
    <text evidence="1">The sequence shown here is derived from an EMBL/GenBank/DDBJ whole genome shotgun (WGS) entry which is preliminary data.</text>
</comment>
<keyword evidence="2" id="KW-1185">Reference proteome</keyword>
<name>A0ABT1X463_9PROT</name>
<protein>
    <recommendedName>
        <fullName evidence="3">Alpha/beta hydrolase</fullName>
    </recommendedName>
</protein>
<evidence type="ECO:0008006" key="3">
    <source>
        <dbReference type="Google" id="ProtNLM"/>
    </source>
</evidence>
<gene>
    <name evidence="1" type="ORF">NRP21_12600</name>
</gene>
<dbReference type="RefSeq" id="WP_257716555.1">
    <property type="nucleotide sequence ID" value="NZ_JANJOU010000009.1"/>
</dbReference>
<dbReference type="EMBL" id="JANJOU010000009">
    <property type="protein sequence ID" value="MCR0982886.1"/>
    <property type="molecule type" value="Genomic_DNA"/>
</dbReference>
<proteinExistence type="predicted"/>
<dbReference type="SUPFAM" id="SSF53474">
    <property type="entry name" value="alpha/beta-Hydrolases"/>
    <property type="match status" value="1"/>
</dbReference>
<evidence type="ECO:0000313" key="2">
    <source>
        <dbReference type="Proteomes" id="UP001524642"/>
    </source>
</evidence>
<reference evidence="1 2" key="1">
    <citation type="submission" date="2022-06" db="EMBL/GenBank/DDBJ databases">
        <title>Roseomonas CN29.</title>
        <authorList>
            <person name="Cheng Y."/>
            <person name="He X."/>
        </authorList>
    </citation>
    <scope>NUCLEOTIDE SEQUENCE [LARGE SCALE GENOMIC DNA]</scope>
    <source>
        <strain evidence="1 2">CN29</strain>
    </source>
</reference>
<dbReference type="InterPro" id="IPR029058">
    <property type="entry name" value="AB_hydrolase_fold"/>
</dbReference>
<evidence type="ECO:0000313" key="1">
    <source>
        <dbReference type="EMBL" id="MCR0982886.1"/>
    </source>
</evidence>